<evidence type="ECO:0000313" key="5">
    <source>
        <dbReference type="Proteomes" id="UP000013827"/>
    </source>
</evidence>
<dbReference type="HOGENOM" id="CLU_006386_1_0_1"/>
<dbReference type="GO" id="GO:0006368">
    <property type="term" value="P:transcription elongation by RNA polymerase II"/>
    <property type="evidence" value="ECO:0007669"/>
    <property type="project" value="TreeGrafter"/>
</dbReference>
<organism evidence="4 5">
    <name type="scientific">Emiliania huxleyi (strain CCMP1516)</name>
    <dbReference type="NCBI Taxonomy" id="280463"/>
    <lineage>
        <taxon>Eukaryota</taxon>
        <taxon>Haptista</taxon>
        <taxon>Haptophyta</taxon>
        <taxon>Prymnesiophyceae</taxon>
        <taxon>Isochrysidales</taxon>
        <taxon>Noelaerhabdaceae</taxon>
        <taxon>Emiliania</taxon>
    </lineage>
</organism>
<dbReference type="GO" id="GO:0016593">
    <property type="term" value="C:Cdc73/Paf1 complex"/>
    <property type="evidence" value="ECO:0007669"/>
    <property type="project" value="TreeGrafter"/>
</dbReference>
<dbReference type="PANTHER" id="PTHR14027:SF2">
    <property type="entry name" value="RNA POLYMERASE-ASSOCIATED PROTEIN CTR9 HOMOLOG"/>
    <property type="match status" value="1"/>
</dbReference>
<evidence type="ECO:0000256" key="2">
    <source>
        <dbReference type="ARBA" id="ARBA00022803"/>
    </source>
</evidence>
<dbReference type="GO" id="GO:0000993">
    <property type="term" value="F:RNA polymerase II complex binding"/>
    <property type="evidence" value="ECO:0007669"/>
    <property type="project" value="TreeGrafter"/>
</dbReference>
<keyword evidence="1" id="KW-0677">Repeat</keyword>
<keyword evidence="2 3" id="KW-0802">TPR repeat</keyword>
<dbReference type="eggNOG" id="KOG2002">
    <property type="taxonomic scope" value="Eukaryota"/>
</dbReference>
<dbReference type="Pfam" id="PF14559">
    <property type="entry name" value="TPR_19"/>
    <property type="match status" value="2"/>
</dbReference>
<dbReference type="InterPro" id="IPR031101">
    <property type="entry name" value="Ctr9"/>
</dbReference>
<keyword evidence="5" id="KW-1185">Reference proteome</keyword>
<proteinExistence type="predicted"/>
<dbReference type="EnsemblProtists" id="EOD29899">
    <property type="protein sequence ID" value="EOD29899"/>
    <property type="gene ID" value="EMIHUDRAFT_72710"/>
</dbReference>
<dbReference type="PaxDb" id="2903-EOD29899"/>
<evidence type="ECO:0000313" key="4">
    <source>
        <dbReference type="EnsemblProtists" id="EOD29899"/>
    </source>
</evidence>
<accession>A0A0D3K2B4</accession>
<evidence type="ECO:0000256" key="1">
    <source>
        <dbReference type="ARBA" id="ARBA00022737"/>
    </source>
</evidence>
<evidence type="ECO:0000256" key="3">
    <source>
        <dbReference type="PROSITE-ProRule" id="PRU00339"/>
    </source>
</evidence>
<dbReference type="Pfam" id="PF13432">
    <property type="entry name" value="TPR_16"/>
    <property type="match status" value="3"/>
</dbReference>
<dbReference type="InterPro" id="IPR011990">
    <property type="entry name" value="TPR-like_helical_dom_sf"/>
</dbReference>
<protein>
    <submittedName>
        <fullName evidence="4">Uncharacterized protein</fullName>
    </submittedName>
</protein>
<feature type="repeat" description="TPR" evidence="3">
    <location>
        <begin position="274"/>
        <end position="307"/>
    </location>
</feature>
<dbReference type="SMART" id="SM00028">
    <property type="entry name" value="TPR"/>
    <property type="match status" value="10"/>
</dbReference>
<dbReference type="Gene3D" id="1.25.40.10">
    <property type="entry name" value="Tetratricopeptide repeat domain"/>
    <property type="match status" value="3"/>
</dbReference>
<dbReference type="STRING" id="2903.R1F9H1"/>
<reference evidence="4" key="2">
    <citation type="submission" date="2024-10" db="UniProtKB">
        <authorList>
            <consortium name="EnsemblProtists"/>
        </authorList>
    </citation>
    <scope>IDENTIFICATION</scope>
</reference>
<dbReference type="KEGG" id="ehx:EMIHUDRAFT_72710"/>
<dbReference type="GO" id="GO:0006355">
    <property type="term" value="P:regulation of DNA-templated transcription"/>
    <property type="evidence" value="ECO:0007669"/>
    <property type="project" value="InterPro"/>
</dbReference>
<dbReference type="PANTHER" id="PTHR14027">
    <property type="entry name" value="RNA POLYMERASE-ASSOCIATED PROTEIN CTR9"/>
    <property type="match status" value="1"/>
</dbReference>
<dbReference type="GeneID" id="17275172"/>
<sequence>MLYEQFGAQDEIKVQFVAVVNALASCHVALASRARDSKRRAVEFERAKKYFETAQQIDLLNSGTLVGEAVLLLQQGKLESASSKLESASAYCRGSNKLAAPVLLGRACAKFQAGSYSEALPLCREVFMTNPSPPPAVRLGLAYSAAKLGNVSLARKALERTLALQPDSVEALAGLALLDENEQRVPEALERLTAAYKLEPSHPSVLLQLSSHFFLRGEYDKATALAKRGYAAAEQSARDEPRVAERRRVFHAKSDFSSALQWYMQATKLAPSLLPPYYGLGQMHLVNNDERAALDCFEKVLASSPDNVDALKLAGMLYTRIKPRRDELATQRLTRATELAPLDVVAWLELAKVHESASSLSVALKAYEKAAALLKRAQKLVPVELWNNLGVLRQRLGKLDSAEAAYSAAARLCGGEGASQLAEMQRVTVGYNTARLWEQQGRLEQATAKYVELLQEHPNYVDCFLRLGACEQAVGRPSGALAWLKKGLEVDPVNADLWCALGRVHMEQRDWMRADACFKAVLEKCEGCRKDSYAMLSLANIQLELSAREKHSSRQENALLDKATELYRAVLLQEPNNVFAANGLGVVCAKKGRFAEARSIFTSVRDAS</sequence>
<name>A0A0D3K2B4_EMIH1</name>
<dbReference type="OMA" id="LYEGMGN"/>
<dbReference type="PROSITE" id="PS50005">
    <property type="entry name" value="TPR"/>
    <property type="match status" value="1"/>
</dbReference>
<dbReference type="AlphaFoldDB" id="A0A0D3K2B4"/>
<dbReference type="RefSeq" id="XP_005782328.1">
    <property type="nucleotide sequence ID" value="XM_005782271.1"/>
</dbReference>
<dbReference type="InterPro" id="IPR019734">
    <property type="entry name" value="TPR_rpt"/>
</dbReference>
<dbReference type="Proteomes" id="UP000013827">
    <property type="component" value="Unassembled WGS sequence"/>
</dbReference>
<reference evidence="5" key="1">
    <citation type="journal article" date="2013" name="Nature">
        <title>Pan genome of the phytoplankton Emiliania underpins its global distribution.</title>
        <authorList>
            <person name="Read B.A."/>
            <person name="Kegel J."/>
            <person name="Klute M.J."/>
            <person name="Kuo A."/>
            <person name="Lefebvre S.C."/>
            <person name="Maumus F."/>
            <person name="Mayer C."/>
            <person name="Miller J."/>
            <person name="Monier A."/>
            <person name="Salamov A."/>
            <person name="Young J."/>
            <person name="Aguilar M."/>
            <person name="Claverie J.M."/>
            <person name="Frickenhaus S."/>
            <person name="Gonzalez K."/>
            <person name="Herman E.K."/>
            <person name="Lin Y.C."/>
            <person name="Napier J."/>
            <person name="Ogata H."/>
            <person name="Sarno A.F."/>
            <person name="Shmutz J."/>
            <person name="Schroeder D."/>
            <person name="de Vargas C."/>
            <person name="Verret F."/>
            <person name="von Dassow P."/>
            <person name="Valentin K."/>
            <person name="Van de Peer Y."/>
            <person name="Wheeler G."/>
            <person name="Dacks J.B."/>
            <person name="Delwiche C.F."/>
            <person name="Dyhrman S.T."/>
            <person name="Glockner G."/>
            <person name="John U."/>
            <person name="Richards T."/>
            <person name="Worden A.Z."/>
            <person name="Zhang X."/>
            <person name="Grigoriev I.V."/>
            <person name="Allen A.E."/>
            <person name="Bidle K."/>
            <person name="Borodovsky M."/>
            <person name="Bowler C."/>
            <person name="Brownlee C."/>
            <person name="Cock J.M."/>
            <person name="Elias M."/>
            <person name="Gladyshev V.N."/>
            <person name="Groth M."/>
            <person name="Guda C."/>
            <person name="Hadaegh A."/>
            <person name="Iglesias-Rodriguez M.D."/>
            <person name="Jenkins J."/>
            <person name="Jones B.M."/>
            <person name="Lawson T."/>
            <person name="Leese F."/>
            <person name="Lindquist E."/>
            <person name="Lobanov A."/>
            <person name="Lomsadze A."/>
            <person name="Malik S.B."/>
            <person name="Marsh M.E."/>
            <person name="Mackinder L."/>
            <person name="Mock T."/>
            <person name="Mueller-Roeber B."/>
            <person name="Pagarete A."/>
            <person name="Parker M."/>
            <person name="Probert I."/>
            <person name="Quesneville H."/>
            <person name="Raines C."/>
            <person name="Rensing S.A."/>
            <person name="Riano-Pachon D.M."/>
            <person name="Richier S."/>
            <person name="Rokitta S."/>
            <person name="Shiraiwa Y."/>
            <person name="Soanes D.M."/>
            <person name="van der Giezen M."/>
            <person name="Wahlund T.M."/>
            <person name="Williams B."/>
            <person name="Wilson W."/>
            <person name="Wolfe G."/>
            <person name="Wurch L.L."/>
        </authorList>
    </citation>
    <scope>NUCLEOTIDE SEQUENCE</scope>
</reference>
<dbReference type="SUPFAM" id="SSF48452">
    <property type="entry name" value="TPR-like"/>
    <property type="match status" value="2"/>
</dbReference>